<name>A0A1L7N0R8_9CAUD</name>
<protein>
    <submittedName>
        <fullName evidence="1">Uncharacterized protein</fullName>
    </submittedName>
</protein>
<evidence type="ECO:0000313" key="1">
    <source>
        <dbReference type="EMBL" id="BAW19058.1"/>
    </source>
</evidence>
<dbReference type="KEGG" id="vg:40074479"/>
<proteinExistence type="predicted"/>
<keyword evidence="2" id="KW-1185">Reference proteome</keyword>
<dbReference type="PROSITE" id="PS51257">
    <property type="entry name" value="PROKAR_LIPOPROTEIN"/>
    <property type="match status" value="1"/>
</dbReference>
<dbReference type="GeneID" id="40074479"/>
<dbReference type="Proteomes" id="UP000222831">
    <property type="component" value="Segment"/>
</dbReference>
<evidence type="ECO:0000313" key="2">
    <source>
        <dbReference type="Proteomes" id="UP000222831"/>
    </source>
</evidence>
<reference evidence="1 2" key="1">
    <citation type="submission" date="2016-12" db="EMBL/GenBank/DDBJ databases">
        <title>Characterization of two jumbo phages RP12 and RP31 infecting the phytopathogen Ralstonia solanacearum.</title>
        <authorList>
            <person name="Kawasaki T."/>
            <person name="Yoshikawa G."/>
            <person name="Ogata H."/>
            <person name="Yamada T."/>
        </authorList>
    </citation>
    <scope>NUCLEOTIDE SEQUENCE [LARGE SCALE GENOMIC DNA]</scope>
    <source>
        <strain evidence="1 2">RP12</strain>
    </source>
</reference>
<sequence length="112" mass="11991">MKTIIIALALALGLAGCATTPQDQQPVILYKFIPVPMELTERVSLSAPPDPDTYSKYTCDQKETALMDVIQARTSELGVANTRLLGIRDWSGKQAKIYDPAASAPAATAPTN</sequence>
<accession>A0A1L7N0R8</accession>
<dbReference type="RefSeq" id="YP_009598777.1">
    <property type="nucleotide sequence ID" value="NC_041911.1"/>
</dbReference>
<dbReference type="EMBL" id="AP017924">
    <property type="protein sequence ID" value="BAW19058.1"/>
    <property type="molecule type" value="Genomic_DNA"/>
</dbReference>
<organism evidence="1 2">
    <name type="scientific">Ralstonia phage RP12</name>
    <dbReference type="NCBI Taxonomy" id="1923889"/>
    <lineage>
        <taxon>Viruses</taxon>
        <taxon>Duplodnaviria</taxon>
        <taxon>Heunggongvirae</taxon>
        <taxon>Uroviricota</taxon>
        <taxon>Caudoviricetes</taxon>
        <taxon>Chimalliviridae</taxon>
        <taxon>Ripduovirus</taxon>
        <taxon>Ripduovirus RP12</taxon>
    </lineage>
</organism>